<evidence type="ECO:0000256" key="1">
    <source>
        <dbReference type="ARBA" id="ARBA00004429"/>
    </source>
</evidence>
<feature type="transmembrane region" description="Helical" evidence="7">
    <location>
        <begin position="94"/>
        <end position="122"/>
    </location>
</feature>
<feature type="transmembrane region" description="Helical" evidence="7">
    <location>
        <begin position="244"/>
        <end position="263"/>
    </location>
</feature>
<feature type="transmembrane region" description="Helical" evidence="7">
    <location>
        <begin position="213"/>
        <end position="238"/>
    </location>
</feature>
<feature type="transmembrane region" description="Helical" evidence="7">
    <location>
        <begin position="27"/>
        <end position="47"/>
    </location>
</feature>
<evidence type="ECO:0000256" key="7">
    <source>
        <dbReference type="SAM" id="Phobius"/>
    </source>
</evidence>
<evidence type="ECO:0000313" key="10">
    <source>
        <dbReference type="Proteomes" id="UP000606499"/>
    </source>
</evidence>
<feature type="transmembrane region" description="Helical" evidence="7">
    <location>
        <begin position="317"/>
        <end position="335"/>
    </location>
</feature>
<feature type="transmembrane region" description="Helical" evidence="7">
    <location>
        <begin position="134"/>
        <end position="158"/>
    </location>
</feature>
<evidence type="ECO:0000256" key="2">
    <source>
        <dbReference type="ARBA" id="ARBA00022475"/>
    </source>
</evidence>
<dbReference type="GO" id="GO:0005886">
    <property type="term" value="C:plasma membrane"/>
    <property type="evidence" value="ECO:0007669"/>
    <property type="project" value="UniProtKB-SubCell"/>
</dbReference>
<keyword evidence="5 7" id="KW-1133">Transmembrane helix</keyword>
<name>A0A923RXF8_9FIRM</name>
<feature type="transmembrane region" description="Helical" evidence="7">
    <location>
        <begin position="54"/>
        <end position="74"/>
    </location>
</feature>
<feature type="domain" description="TRAP C4-dicarboxylate transport system permease DctM subunit" evidence="8">
    <location>
        <begin position="7"/>
        <end position="422"/>
    </location>
</feature>
<evidence type="ECO:0000256" key="4">
    <source>
        <dbReference type="ARBA" id="ARBA00022692"/>
    </source>
</evidence>
<keyword evidence="3" id="KW-0997">Cell inner membrane</keyword>
<gene>
    <name evidence="9" type="ORF">H8S45_12490</name>
</gene>
<evidence type="ECO:0000259" key="8">
    <source>
        <dbReference type="Pfam" id="PF06808"/>
    </source>
</evidence>
<proteinExistence type="predicted"/>
<feature type="transmembrane region" description="Helical" evidence="7">
    <location>
        <begin position="275"/>
        <end position="297"/>
    </location>
</feature>
<accession>A0A923RXF8</accession>
<keyword evidence="6 7" id="KW-0472">Membrane</keyword>
<reference evidence="9" key="1">
    <citation type="submission" date="2020-08" db="EMBL/GenBank/DDBJ databases">
        <title>Genome public.</title>
        <authorList>
            <person name="Liu C."/>
            <person name="Sun Q."/>
        </authorList>
    </citation>
    <scope>NUCLEOTIDE SEQUENCE</scope>
    <source>
        <strain evidence="9">NSJ-28</strain>
    </source>
</reference>
<evidence type="ECO:0000256" key="3">
    <source>
        <dbReference type="ARBA" id="ARBA00022519"/>
    </source>
</evidence>
<evidence type="ECO:0000256" key="5">
    <source>
        <dbReference type="ARBA" id="ARBA00022989"/>
    </source>
</evidence>
<keyword evidence="10" id="KW-1185">Reference proteome</keyword>
<organism evidence="9 10">
    <name type="scientific">Agathobaculum faecis</name>
    <dbReference type="NCBI Taxonomy" id="2763013"/>
    <lineage>
        <taxon>Bacteria</taxon>
        <taxon>Bacillati</taxon>
        <taxon>Bacillota</taxon>
        <taxon>Clostridia</taxon>
        <taxon>Eubacteriales</taxon>
        <taxon>Butyricicoccaceae</taxon>
        <taxon>Agathobaculum</taxon>
    </lineage>
</organism>
<evidence type="ECO:0000313" key="9">
    <source>
        <dbReference type="EMBL" id="MBC5726271.1"/>
    </source>
</evidence>
<protein>
    <submittedName>
        <fullName evidence="9">TRAP transporter large permease</fullName>
    </submittedName>
</protein>
<dbReference type="RefSeq" id="WP_054327945.1">
    <property type="nucleotide sequence ID" value="NZ_JACOPL010000013.1"/>
</dbReference>
<feature type="transmembrane region" description="Helical" evidence="7">
    <location>
        <begin position="401"/>
        <end position="419"/>
    </location>
</feature>
<dbReference type="GO" id="GO:0022857">
    <property type="term" value="F:transmembrane transporter activity"/>
    <property type="evidence" value="ECO:0007669"/>
    <property type="project" value="TreeGrafter"/>
</dbReference>
<dbReference type="AlphaFoldDB" id="A0A923RXF8"/>
<dbReference type="NCBIfam" id="TIGR00786">
    <property type="entry name" value="dctM"/>
    <property type="match status" value="1"/>
</dbReference>
<feature type="transmembrane region" description="Helical" evidence="7">
    <location>
        <begin position="164"/>
        <end position="192"/>
    </location>
</feature>
<comment type="caution">
    <text evidence="9">The sequence shown here is derived from an EMBL/GenBank/DDBJ whole genome shotgun (WGS) entry which is preliminary data.</text>
</comment>
<evidence type="ECO:0000256" key="6">
    <source>
        <dbReference type="ARBA" id="ARBA00023136"/>
    </source>
</evidence>
<sequence>MELGVAFAILLVCIVVGVPVVYSFGAATIWLVLTLGFDASFVFTTVYSKMNSSVLIAIPLFIILGAIMEKGGVGSALVNFVEAFTGRVKGALCAVSSVACAVFGAICGSGAATLSCIGSIMAPKMRERNYPMGVAAAVLACAAPIGMLIPPSSIQILFAWSGNLSVLTCFMATVIPGIILTILIGICGIVMCKKYPDVMVTEKMSRKDWMSNTYRSTVHAIPALFMPIIVLGGIYGGFMTPSEAAGVAIVYSIPVSILIYRGTKMRELGRTFKESAVTTGVIMVMLGTIMVVSRILVMNNVPSMILDALLTVTGNNKYLVLLMINIFMVIIGMLMDDVSGTLLVAPILLPIGMELGVNPYQMAAILGVNLGMGNVTPPTAPFLYLGGRICKVDTKSMMKPMLTIIAFCYVPTLILTTYIPELSLWLPRLIMGSV</sequence>
<keyword evidence="2" id="KW-1003">Cell membrane</keyword>
<dbReference type="PANTHER" id="PTHR33362:SF2">
    <property type="entry name" value="TRAP TRANSPORTER LARGE PERMEASE PROTEIN"/>
    <property type="match status" value="1"/>
</dbReference>
<comment type="subcellular location">
    <subcellularLocation>
        <location evidence="1">Cell inner membrane</location>
        <topology evidence="1">Multi-pass membrane protein</topology>
    </subcellularLocation>
</comment>
<dbReference type="Pfam" id="PF06808">
    <property type="entry name" value="DctM"/>
    <property type="match status" value="1"/>
</dbReference>
<dbReference type="InterPro" id="IPR004681">
    <property type="entry name" value="TRAP_DctM"/>
</dbReference>
<dbReference type="Proteomes" id="UP000606499">
    <property type="component" value="Unassembled WGS sequence"/>
</dbReference>
<dbReference type="EMBL" id="JACOPL010000013">
    <property type="protein sequence ID" value="MBC5726271.1"/>
    <property type="molecule type" value="Genomic_DNA"/>
</dbReference>
<keyword evidence="4 7" id="KW-0812">Transmembrane</keyword>
<dbReference type="InterPro" id="IPR010656">
    <property type="entry name" value="DctM"/>
</dbReference>
<dbReference type="PANTHER" id="PTHR33362">
    <property type="entry name" value="SIALIC ACID TRAP TRANSPORTER PERMEASE PROTEIN SIAT-RELATED"/>
    <property type="match status" value="1"/>
</dbReference>
<dbReference type="PIRSF" id="PIRSF006066">
    <property type="entry name" value="HI0050"/>
    <property type="match status" value="1"/>
</dbReference>